<dbReference type="EMBL" id="OZ034819">
    <property type="protein sequence ID" value="CAL1395235.1"/>
    <property type="molecule type" value="Genomic_DNA"/>
</dbReference>
<evidence type="ECO:0000313" key="1">
    <source>
        <dbReference type="EMBL" id="CAL1395235.1"/>
    </source>
</evidence>
<proteinExistence type="predicted"/>
<dbReference type="Proteomes" id="UP001497516">
    <property type="component" value="Chromosome 6"/>
</dbReference>
<evidence type="ECO:0000313" key="2">
    <source>
        <dbReference type="Proteomes" id="UP001497516"/>
    </source>
</evidence>
<reference evidence="1 2" key="1">
    <citation type="submission" date="2024-04" db="EMBL/GenBank/DDBJ databases">
        <authorList>
            <person name="Fracassetti M."/>
        </authorList>
    </citation>
    <scope>NUCLEOTIDE SEQUENCE [LARGE SCALE GENOMIC DNA]</scope>
</reference>
<name>A0AAV2FAH0_9ROSI</name>
<keyword evidence="2" id="KW-1185">Reference proteome</keyword>
<sequence>MPAKTAATDEVERGPTVGGLNFRSIVAEQKVGDEESFVEQRVRRVGIRGSDLRVAKRRDGDSDFKLRLGSIADLDFRLRFGRYHRRN</sequence>
<gene>
    <name evidence="1" type="ORF">LTRI10_LOCUS35680</name>
</gene>
<accession>A0AAV2FAH0</accession>
<dbReference type="AlphaFoldDB" id="A0AAV2FAH0"/>
<protein>
    <submittedName>
        <fullName evidence="1">Uncharacterized protein</fullName>
    </submittedName>
</protein>
<organism evidence="1 2">
    <name type="scientific">Linum trigynum</name>
    <dbReference type="NCBI Taxonomy" id="586398"/>
    <lineage>
        <taxon>Eukaryota</taxon>
        <taxon>Viridiplantae</taxon>
        <taxon>Streptophyta</taxon>
        <taxon>Embryophyta</taxon>
        <taxon>Tracheophyta</taxon>
        <taxon>Spermatophyta</taxon>
        <taxon>Magnoliopsida</taxon>
        <taxon>eudicotyledons</taxon>
        <taxon>Gunneridae</taxon>
        <taxon>Pentapetalae</taxon>
        <taxon>rosids</taxon>
        <taxon>fabids</taxon>
        <taxon>Malpighiales</taxon>
        <taxon>Linaceae</taxon>
        <taxon>Linum</taxon>
    </lineage>
</organism>